<reference evidence="1" key="1">
    <citation type="submission" date="2022-08" db="EMBL/GenBank/DDBJ databases">
        <title>Genome Sequence of Pycnoporus sanguineus.</title>
        <authorList>
            <person name="Buettner E."/>
        </authorList>
    </citation>
    <scope>NUCLEOTIDE SEQUENCE</scope>
    <source>
        <strain evidence="1">CG-C14</strain>
    </source>
</reference>
<keyword evidence="2" id="KW-1185">Reference proteome</keyword>
<proteinExistence type="predicted"/>
<evidence type="ECO:0000313" key="2">
    <source>
        <dbReference type="Proteomes" id="UP001144978"/>
    </source>
</evidence>
<comment type="caution">
    <text evidence="1">The sequence shown here is derived from an EMBL/GenBank/DDBJ whole genome shotgun (WGS) entry which is preliminary data.</text>
</comment>
<accession>A0ACC1Q2G1</accession>
<organism evidence="1 2">
    <name type="scientific">Trametes sanguinea</name>
    <dbReference type="NCBI Taxonomy" id="158606"/>
    <lineage>
        <taxon>Eukaryota</taxon>
        <taxon>Fungi</taxon>
        <taxon>Dikarya</taxon>
        <taxon>Basidiomycota</taxon>
        <taxon>Agaricomycotina</taxon>
        <taxon>Agaricomycetes</taxon>
        <taxon>Polyporales</taxon>
        <taxon>Polyporaceae</taxon>
        <taxon>Trametes</taxon>
    </lineage>
</organism>
<dbReference type="Proteomes" id="UP001144978">
    <property type="component" value="Unassembled WGS sequence"/>
</dbReference>
<evidence type="ECO:0000313" key="1">
    <source>
        <dbReference type="EMBL" id="KAJ3007285.1"/>
    </source>
</evidence>
<sequence length="76" mass="8166">MAISTRLTTTTVSTPAPPCFPYYPLHRHLISSTLYGIFAILLSTPPAHHCQIAKMQKQKDATSGVNGIPAALSMKA</sequence>
<name>A0ACC1Q2G1_9APHY</name>
<protein>
    <submittedName>
        <fullName evidence="1">Uncharacterized protein</fullName>
    </submittedName>
</protein>
<gene>
    <name evidence="1" type="ORF">NUW54_g3604</name>
</gene>
<dbReference type="EMBL" id="JANSHE010000765">
    <property type="protein sequence ID" value="KAJ3007285.1"/>
    <property type="molecule type" value="Genomic_DNA"/>
</dbReference>